<dbReference type="AlphaFoldDB" id="B4Q327"/>
<organism evidence="1 2">
    <name type="scientific">Drosophila simulans</name>
    <name type="common">Fruit fly</name>
    <dbReference type="NCBI Taxonomy" id="7240"/>
    <lineage>
        <taxon>Eukaryota</taxon>
        <taxon>Metazoa</taxon>
        <taxon>Ecdysozoa</taxon>
        <taxon>Arthropoda</taxon>
        <taxon>Hexapoda</taxon>
        <taxon>Insecta</taxon>
        <taxon>Pterygota</taxon>
        <taxon>Neoptera</taxon>
        <taxon>Endopterygota</taxon>
        <taxon>Diptera</taxon>
        <taxon>Brachycera</taxon>
        <taxon>Muscomorpha</taxon>
        <taxon>Ephydroidea</taxon>
        <taxon>Drosophilidae</taxon>
        <taxon>Drosophila</taxon>
        <taxon>Sophophora</taxon>
    </lineage>
</organism>
<gene>
    <name evidence="1" type="primary">Dsim\GD22691</name>
    <name evidence="1" type="ORF">Dsim_GD22691</name>
</gene>
<sequence length="125" mass="14069">MRLPQRHPSSGWLAIYIHFFASALSPGDNNKVAVPLKKCSSSSWYWQLESRTSHWMKVTLAIATFCVVMACSHAARTTTTTATKPGRFLSLPVPAKCASRKYTGLWPIFKHHCTHTHAQYHNGEK</sequence>
<accession>B4Q327</accession>
<dbReference type="HOGENOM" id="CLU_1994994_0_0_1"/>
<protein>
    <submittedName>
        <fullName evidence="1">GD22691</fullName>
    </submittedName>
</protein>
<dbReference type="Proteomes" id="UP000000304">
    <property type="component" value="Chromosome 2L"/>
</dbReference>
<evidence type="ECO:0000313" key="2">
    <source>
        <dbReference type="Proteomes" id="UP000000304"/>
    </source>
</evidence>
<dbReference type="EMBL" id="CM000361">
    <property type="protein sequence ID" value="EDX03743.1"/>
    <property type="molecule type" value="Genomic_DNA"/>
</dbReference>
<keyword evidence="2" id="KW-1185">Reference proteome</keyword>
<evidence type="ECO:0000313" key="1">
    <source>
        <dbReference type="EMBL" id="EDX03743.1"/>
    </source>
</evidence>
<proteinExistence type="predicted"/>
<name>B4Q327_DROSI</name>
<reference evidence="1 2" key="1">
    <citation type="journal article" date="2007" name="Nature">
        <title>Evolution of genes and genomes on the Drosophila phylogeny.</title>
        <authorList>
            <consortium name="Drosophila 12 Genomes Consortium"/>
            <person name="Clark A.G."/>
            <person name="Eisen M.B."/>
            <person name="Smith D.R."/>
            <person name="Bergman C.M."/>
            <person name="Oliver B."/>
            <person name="Markow T.A."/>
            <person name="Kaufman T.C."/>
            <person name="Kellis M."/>
            <person name="Gelbart W."/>
            <person name="Iyer V.N."/>
            <person name="Pollard D.A."/>
            <person name="Sackton T.B."/>
            <person name="Larracuente A.M."/>
            <person name="Singh N.D."/>
            <person name="Abad J.P."/>
            <person name="Abt D.N."/>
            <person name="Adryan B."/>
            <person name="Aguade M."/>
            <person name="Akashi H."/>
            <person name="Anderson W.W."/>
            <person name="Aquadro C.F."/>
            <person name="Ardell D.H."/>
            <person name="Arguello R."/>
            <person name="Artieri C.G."/>
            <person name="Barbash D.A."/>
            <person name="Barker D."/>
            <person name="Barsanti P."/>
            <person name="Batterham P."/>
            <person name="Batzoglou S."/>
            <person name="Begun D."/>
            <person name="Bhutkar A."/>
            <person name="Blanco E."/>
            <person name="Bosak S.A."/>
            <person name="Bradley R.K."/>
            <person name="Brand A.D."/>
            <person name="Brent M.R."/>
            <person name="Brooks A.N."/>
            <person name="Brown R.H."/>
            <person name="Butlin R.K."/>
            <person name="Caggese C."/>
            <person name="Calvi B.R."/>
            <person name="Bernardo de Carvalho A."/>
            <person name="Caspi A."/>
            <person name="Castrezana S."/>
            <person name="Celniker S.E."/>
            <person name="Chang J.L."/>
            <person name="Chapple C."/>
            <person name="Chatterji S."/>
            <person name="Chinwalla A."/>
            <person name="Civetta A."/>
            <person name="Clifton S.W."/>
            <person name="Comeron J.M."/>
            <person name="Costello J.C."/>
            <person name="Coyne J.A."/>
            <person name="Daub J."/>
            <person name="David R.G."/>
            <person name="Delcher A.L."/>
            <person name="Delehaunty K."/>
            <person name="Do C.B."/>
            <person name="Ebling H."/>
            <person name="Edwards K."/>
            <person name="Eickbush T."/>
            <person name="Evans J.D."/>
            <person name="Filipski A."/>
            <person name="Findeiss S."/>
            <person name="Freyhult E."/>
            <person name="Fulton L."/>
            <person name="Fulton R."/>
            <person name="Garcia A.C."/>
            <person name="Gardiner A."/>
            <person name="Garfield D.A."/>
            <person name="Garvin B.E."/>
            <person name="Gibson G."/>
            <person name="Gilbert D."/>
            <person name="Gnerre S."/>
            <person name="Godfrey J."/>
            <person name="Good R."/>
            <person name="Gotea V."/>
            <person name="Gravely B."/>
            <person name="Greenberg A.J."/>
            <person name="Griffiths-Jones S."/>
            <person name="Gross S."/>
            <person name="Guigo R."/>
            <person name="Gustafson E.A."/>
            <person name="Haerty W."/>
            <person name="Hahn M.W."/>
            <person name="Halligan D.L."/>
            <person name="Halpern A.L."/>
            <person name="Halter G.M."/>
            <person name="Han M.V."/>
            <person name="Heger A."/>
            <person name="Hillier L."/>
            <person name="Hinrichs A.S."/>
            <person name="Holmes I."/>
            <person name="Hoskins R.A."/>
            <person name="Hubisz M.J."/>
            <person name="Hultmark D."/>
            <person name="Huntley M.A."/>
            <person name="Jaffe D.B."/>
            <person name="Jagadeeshan S."/>
            <person name="Jeck W.R."/>
            <person name="Johnson J."/>
            <person name="Jones C.D."/>
            <person name="Jordan W.C."/>
            <person name="Karpen G.H."/>
            <person name="Kataoka E."/>
            <person name="Keightley P.D."/>
            <person name="Kheradpour P."/>
            <person name="Kirkness E.F."/>
            <person name="Koerich L.B."/>
            <person name="Kristiansen K."/>
            <person name="Kudrna D."/>
            <person name="Kulathinal R.J."/>
            <person name="Kumar S."/>
            <person name="Kwok R."/>
            <person name="Lander E."/>
            <person name="Langley C.H."/>
            <person name="Lapoint R."/>
            <person name="Lazzaro B.P."/>
            <person name="Lee S.J."/>
            <person name="Levesque L."/>
            <person name="Li R."/>
            <person name="Lin C.F."/>
            <person name="Lin M.F."/>
            <person name="Lindblad-Toh K."/>
            <person name="Llopart A."/>
            <person name="Long M."/>
            <person name="Low L."/>
            <person name="Lozovsky E."/>
            <person name="Lu J."/>
            <person name="Luo M."/>
            <person name="Machado C.A."/>
            <person name="Makalowski W."/>
            <person name="Marzo M."/>
            <person name="Matsuda M."/>
            <person name="Matzkin L."/>
            <person name="McAllister B."/>
            <person name="McBride C.S."/>
            <person name="McKernan B."/>
            <person name="McKernan K."/>
            <person name="Mendez-Lago M."/>
            <person name="Minx P."/>
            <person name="Mollenhauer M.U."/>
            <person name="Montooth K."/>
            <person name="Mount S.M."/>
            <person name="Mu X."/>
            <person name="Myers E."/>
            <person name="Negre B."/>
            <person name="Newfeld S."/>
            <person name="Nielsen R."/>
            <person name="Noor M.A."/>
            <person name="O'Grady P."/>
            <person name="Pachter L."/>
            <person name="Papaceit M."/>
            <person name="Parisi M.J."/>
            <person name="Parisi M."/>
            <person name="Parts L."/>
            <person name="Pedersen J.S."/>
            <person name="Pesole G."/>
            <person name="Phillippy A.M."/>
            <person name="Ponting C.P."/>
            <person name="Pop M."/>
            <person name="Porcelli D."/>
            <person name="Powell J.R."/>
            <person name="Prohaska S."/>
            <person name="Pruitt K."/>
            <person name="Puig M."/>
            <person name="Quesneville H."/>
            <person name="Ram K.R."/>
            <person name="Rand D."/>
            <person name="Rasmussen M.D."/>
            <person name="Reed L.K."/>
            <person name="Reenan R."/>
            <person name="Reily A."/>
            <person name="Remington K.A."/>
            <person name="Rieger T.T."/>
            <person name="Ritchie M.G."/>
            <person name="Robin C."/>
            <person name="Rogers Y.H."/>
            <person name="Rohde C."/>
            <person name="Rozas J."/>
            <person name="Rubenfield M.J."/>
            <person name="Ruiz A."/>
            <person name="Russo S."/>
            <person name="Salzberg S.L."/>
            <person name="Sanchez-Gracia A."/>
            <person name="Saranga D.J."/>
            <person name="Sato H."/>
            <person name="Schaeffer S.W."/>
            <person name="Schatz M.C."/>
            <person name="Schlenke T."/>
            <person name="Schwartz R."/>
            <person name="Segarra C."/>
            <person name="Singh R.S."/>
            <person name="Sirot L."/>
            <person name="Sirota M."/>
            <person name="Sisneros N.B."/>
            <person name="Smith C.D."/>
            <person name="Smith T.F."/>
            <person name="Spieth J."/>
            <person name="Stage D.E."/>
            <person name="Stark A."/>
            <person name="Stephan W."/>
            <person name="Strausberg R.L."/>
            <person name="Strempel S."/>
            <person name="Sturgill D."/>
            <person name="Sutton G."/>
            <person name="Sutton G.G."/>
            <person name="Tao W."/>
            <person name="Teichmann S."/>
            <person name="Tobari Y.N."/>
            <person name="Tomimura Y."/>
            <person name="Tsolas J.M."/>
            <person name="Valente V.L."/>
            <person name="Venter E."/>
            <person name="Venter J.C."/>
            <person name="Vicario S."/>
            <person name="Vieira F.G."/>
            <person name="Vilella A.J."/>
            <person name="Villasante A."/>
            <person name="Walenz B."/>
            <person name="Wang J."/>
            <person name="Wasserman M."/>
            <person name="Watts T."/>
            <person name="Wilson D."/>
            <person name="Wilson R.K."/>
            <person name="Wing R.A."/>
            <person name="Wolfner M.F."/>
            <person name="Wong A."/>
            <person name="Wong G.K."/>
            <person name="Wu C.I."/>
            <person name="Wu G."/>
            <person name="Yamamoto D."/>
            <person name="Yang H.P."/>
            <person name="Yang S.P."/>
            <person name="Yorke J.A."/>
            <person name="Yoshida K."/>
            <person name="Zdobnov E."/>
            <person name="Zhang P."/>
            <person name="Zhang Y."/>
            <person name="Zimin A.V."/>
            <person name="Baldwin J."/>
            <person name="Abdouelleil A."/>
            <person name="Abdulkadir J."/>
            <person name="Abebe A."/>
            <person name="Abera B."/>
            <person name="Abreu J."/>
            <person name="Acer S.C."/>
            <person name="Aftuck L."/>
            <person name="Alexander A."/>
            <person name="An P."/>
            <person name="Anderson E."/>
            <person name="Anderson S."/>
            <person name="Arachi H."/>
            <person name="Azer M."/>
            <person name="Bachantsang P."/>
            <person name="Barry A."/>
            <person name="Bayul T."/>
            <person name="Berlin A."/>
            <person name="Bessette D."/>
            <person name="Bloom T."/>
            <person name="Blye J."/>
            <person name="Boguslavskiy L."/>
            <person name="Bonnet C."/>
            <person name="Boukhgalter B."/>
            <person name="Bourzgui I."/>
            <person name="Brown A."/>
            <person name="Cahill P."/>
            <person name="Channer S."/>
            <person name="Cheshatsang Y."/>
            <person name="Chuda L."/>
            <person name="Citroen M."/>
            <person name="Collymore A."/>
            <person name="Cooke P."/>
            <person name="Costello M."/>
            <person name="D'Aco K."/>
            <person name="Daza R."/>
            <person name="De Haan G."/>
            <person name="DeGray S."/>
            <person name="DeMaso C."/>
            <person name="Dhargay N."/>
            <person name="Dooley K."/>
            <person name="Dooley E."/>
            <person name="Doricent M."/>
            <person name="Dorje P."/>
            <person name="Dorjee K."/>
            <person name="Dupes A."/>
            <person name="Elong R."/>
            <person name="Falk J."/>
            <person name="Farina A."/>
            <person name="Faro S."/>
            <person name="Ferguson D."/>
            <person name="Fisher S."/>
            <person name="Foley C.D."/>
            <person name="Franke A."/>
            <person name="Friedrich D."/>
            <person name="Gadbois L."/>
            <person name="Gearin G."/>
            <person name="Gearin C.R."/>
            <person name="Giannoukos G."/>
            <person name="Goode T."/>
            <person name="Graham J."/>
            <person name="Grandbois E."/>
            <person name="Grewal S."/>
            <person name="Gyaltsen K."/>
            <person name="Hafez N."/>
            <person name="Hagos B."/>
            <person name="Hall J."/>
            <person name="Henson C."/>
            <person name="Hollinger A."/>
            <person name="Honan T."/>
            <person name="Huard M.D."/>
            <person name="Hughes L."/>
            <person name="Hurhula B."/>
            <person name="Husby M.E."/>
            <person name="Kamat A."/>
            <person name="Kanga B."/>
            <person name="Kashin S."/>
            <person name="Khazanovich D."/>
            <person name="Kisner P."/>
            <person name="Lance K."/>
            <person name="Lara M."/>
            <person name="Lee W."/>
            <person name="Lennon N."/>
            <person name="Letendre F."/>
            <person name="LeVine R."/>
            <person name="Lipovsky A."/>
            <person name="Liu X."/>
            <person name="Liu J."/>
            <person name="Liu S."/>
            <person name="Lokyitsang T."/>
            <person name="Lokyitsang Y."/>
            <person name="Lubonja R."/>
            <person name="Lui A."/>
            <person name="MacDonald P."/>
            <person name="Magnisalis V."/>
            <person name="Maru K."/>
            <person name="Matthews C."/>
            <person name="McCusker W."/>
            <person name="McDonough S."/>
            <person name="Mehta T."/>
            <person name="Meldrim J."/>
            <person name="Meneus L."/>
            <person name="Mihai O."/>
            <person name="Mihalev A."/>
            <person name="Mihova T."/>
            <person name="Mittelman R."/>
            <person name="Mlenga V."/>
            <person name="Montmayeur A."/>
            <person name="Mulrain L."/>
            <person name="Navidi A."/>
            <person name="Naylor J."/>
            <person name="Negash T."/>
            <person name="Nguyen T."/>
            <person name="Nguyen N."/>
            <person name="Nicol R."/>
            <person name="Norbu C."/>
            <person name="Norbu N."/>
            <person name="Novod N."/>
            <person name="O'Neill B."/>
            <person name="Osman S."/>
            <person name="Markiewicz E."/>
            <person name="Oyono O.L."/>
            <person name="Patti C."/>
            <person name="Phunkhang P."/>
            <person name="Pierre F."/>
            <person name="Priest M."/>
            <person name="Raghuraman S."/>
            <person name="Rege F."/>
            <person name="Reyes R."/>
            <person name="Rise C."/>
            <person name="Rogov P."/>
            <person name="Ross K."/>
            <person name="Ryan E."/>
            <person name="Settipalli S."/>
            <person name="Shea T."/>
            <person name="Sherpa N."/>
            <person name="Shi L."/>
            <person name="Shih D."/>
            <person name="Sparrow T."/>
            <person name="Spaulding J."/>
            <person name="Stalker J."/>
            <person name="Stange-Thomann N."/>
            <person name="Stavropoulos S."/>
            <person name="Stone C."/>
            <person name="Strader C."/>
            <person name="Tesfaye S."/>
            <person name="Thomson T."/>
            <person name="Thoulutsang Y."/>
            <person name="Thoulutsang D."/>
            <person name="Topham K."/>
            <person name="Topping I."/>
            <person name="Tsamla T."/>
            <person name="Vassiliev H."/>
            <person name="Vo A."/>
            <person name="Wangchuk T."/>
            <person name="Wangdi T."/>
            <person name="Weiand M."/>
            <person name="Wilkinson J."/>
            <person name="Wilson A."/>
            <person name="Yadav S."/>
            <person name="Young G."/>
            <person name="Yu Q."/>
            <person name="Zembek L."/>
            <person name="Zhong D."/>
            <person name="Zimmer A."/>
            <person name="Zwirko Z."/>
            <person name="Jaffe D.B."/>
            <person name="Alvarez P."/>
            <person name="Brockman W."/>
            <person name="Butler J."/>
            <person name="Chin C."/>
            <person name="Gnerre S."/>
            <person name="Grabherr M."/>
            <person name="Kleber M."/>
            <person name="Mauceli E."/>
            <person name="MacCallum I."/>
        </authorList>
    </citation>
    <scope>NUCLEOTIDE SEQUENCE [LARGE SCALE GENOMIC DNA]</scope>
    <source>
        <strain evidence="2">white501</strain>
    </source>
</reference>
<dbReference type="STRING" id="7240.B4Q327"/>